<evidence type="ECO:0000313" key="2">
    <source>
        <dbReference type="Proteomes" id="UP000058925"/>
    </source>
</evidence>
<reference evidence="2" key="1">
    <citation type="submission" date="2015-10" db="EMBL/GenBank/DDBJ databases">
        <title>Niche specialization of a soil ammonia-oxidizing archaeon, Candidatus Nitrosocosmicus oleophilus.</title>
        <authorList>
            <person name="Jung M.-Y."/>
            <person name="Rhee S.-K."/>
        </authorList>
    </citation>
    <scope>NUCLEOTIDE SEQUENCE [LARGE SCALE GENOMIC DNA]</scope>
    <source>
        <strain evidence="2">MY3</strain>
    </source>
</reference>
<keyword evidence="2" id="KW-1185">Reference proteome</keyword>
<name>A0A654LWE7_9ARCH</name>
<gene>
    <name evidence="1" type="ORF">NMY3_01581</name>
</gene>
<organism evidence="1 2">
    <name type="scientific">Candidatus Nitrosocosmicus oleophilus</name>
    <dbReference type="NCBI Taxonomy" id="1353260"/>
    <lineage>
        <taxon>Archaea</taxon>
        <taxon>Nitrososphaerota</taxon>
        <taxon>Nitrososphaeria</taxon>
        <taxon>Nitrososphaerales</taxon>
        <taxon>Nitrososphaeraceae</taxon>
        <taxon>Candidatus Nitrosocosmicus</taxon>
    </lineage>
</organism>
<sequence>MRISMKQNTILRIAYIHYNTSTLLIEYYLFFYNPRLQDQRRFFLKVDFNMSSKSGFDIISNGLDTDISLPLY</sequence>
<evidence type="ECO:0000313" key="1">
    <source>
        <dbReference type="EMBL" id="ALI35784.1"/>
    </source>
</evidence>
<dbReference type="KEGG" id="taa:NMY3_01581"/>
<protein>
    <submittedName>
        <fullName evidence="1">Uncharacterized protein</fullName>
    </submittedName>
</protein>
<proteinExistence type="predicted"/>
<dbReference type="Proteomes" id="UP000058925">
    <property type="component" value="Chromosome"/>
</dbReference>
<accession>A0A654LWE7</accession>
<dbReference type="AlphaFoldDB" id="A0A654LWE7"/>
<dbReference type="EMBL" id="CP012850">
    <property type="protein sequence ID" value="ALI35784.1"/>
    <property type="molecule type" value="Genomic_DNA"/>
</dbReference>